<dbReference type="EMBL" id="SRLO01000082">
    <property type="protein sequence ID" value="TNN77502.1"/>
    <property type="molecule type" value="Genomic_DNA"/>
</dbReference>
<evidence type="ECO:0000256" key="1">
    <source>
        <dbReference type="SAM" id="MobiDB-lite"/>
    </source>
</evidence>
<protein>
    <submittedName>
        <fullName evidence="2">Uncharacterized protein</fullName>
    </submittedName>
</protein>
<comment type="caution">
    <text evidence="2">The sequence shown here is derived from an EMBL/GenBank/DDBJ whole genome shotgun (WGS) entry which is preliminary data.</text>
</comment>
<feature type="region of interest" description="Disordered" evidence="1">
    <location>
        <begin position="25"/>
        <end position="76"/>
    </location>
</feature>
<organism evidence="2 3">
    <name type="scientific">Liparis tanakae</name>
    <name type="common">Tanaka's snailfish</name>
    <dbReference type="NCBI Taxonomy" id="230148"/>
    <lineage>
        <taxon>Eukaryota</taxon>
        <taxon>Metazoa</taxon>
        <taxon>Chordata</taxon>
        <taxon>Craniata</taxon>
        <taxon>Vertebrata</taxon>
        <taxon>Euteleostomi</taxon>
        <taxon>Actinopterygii</taxon>
        <taxon>Neopterygii</taxon>
        <taxon>Teleostei</taxon>
        <taxon>Neoteleostei</taxon>
        <taxon>Acanthomorphata</taxon>
        <taxon>Eupercaria</taxon>
        <taxon>Perciformes</taxon>
        <taxon>Cottioidei</taxon>
        <taxon>Cottales</taxon>
        <taxon>Liparidae</taxon>
        <taxon>Liparis</taxon>
    </lineage>
</organism>
<proteinExistence type="predicted"/>
<reference evidence="2 3" key="1">
    <citation type="submission" date="2019-03" db="EMBL/GenBank/DDBJ databases">
        <title>First draft genome of Liparis tanakae, snailfish: a comprehensive survey of snailfish specific genes.</title>
        <authorList>
            <person name="Kim W."/>
            <person name="Song I."/>
            <person name="Jeong J.-H."/>
            <person name="Kim D."/>
            <person name="Kim S."/>
            <person name="Ryu S."/>
            <person name="Song J.Y."/>
            <person name="Lee S.K."/>
        </authorList>
    </citation>
    <scope>NUCLEOTIDE SEQUENCE [LARGE SCALE GENOMIC DNA]</scope>
    <source>
        <tissue evidence="2">Muscle</tissue>
    </source>
</reference>
<feature type="compositionally biased region" description="Polar residues" evidence="1">
    <location>
        <begin position="51"/>
        <end position="60"/>
    </location>
</feature>
<evidence type="ECO:0000313" key="2">
    <source>
        <dbReference type="EMBL" id="TNN77502.1"/>
    </source>
</evidence>
<dbReference type="Proteomes" id="UP000314294">
    <property type="component" value="Unassembled WGS sequence"/>
</dbReference>
<accession>A0A4Z2IJQ9</accession>
<keyword evidence="3" id="KW-1185">Reference proteome</keyword>
<sequence length="76" mass="8398">MQTPCGGSHTHSPVSRLAYMRSRVRGSMISTHSNLQGDRPRTKQLTHRRQSATAAGQPNTHDAPHHRGPSLLPKPR</sequence>
<evidence type="ECO:0000313" key="3">
    <source>
        <dbReference type="Proteomes" id="UP000314294"/>
    </source>
</evidence>
<name>A0A4Z2IJQ9_9TELE</name>
<gene>
    <name evidence="2" type="ORF">EYF80_012316</name>
</gene>
<dbReference type="AlphaFoldDB" id="A0A4Z2IJQ9"/>